<keyword evidence="7" id="KW-1185">Reference proteome</keyword>
<dbReference type="InterPro" id="IPR005471">
    <property type="entry name" value="Tscrpt_reg_IclR_N"/>
</dbReference>
<dbReference type="InterPro" id="IPR036390">
    <property type="entry name" value="WH_DNA-bd_sf"/>
</dbReference>
<evidence type="ECO:0000313" key="6">
    <source>
        <dbReference type="EMBL" id="MDV6270333.1"/>
    </source>
</evidence>
<dbReference type="InterPro" id="IPR014757">
    <property type="entry name" value="Tscrpt_reg_IclR_C"/>
</dbReference>
<dbReference type="SUPFAM" id="SSF55781">
    <property type="entry name" value="GAF domain-like"/>
    <property type="match status" value="1"/>
</dbReference>
<dbReference type="InterPro" id="IPR050707">
    <property type="entry name" value="HTH_MetabolicPath_Reg"/>
</dbReference>
<evidence type="ECO:0000259" key="5">
    <source>
        <dbReference type="PROSITE" id="PS51078"/>
    </source>
</evidence>
<dbReference type="PROSITE" id="PS51078">
    <property type="entry name" value="ICLR_ED"/>
    <property type="match status" value="1"/>
</dbReference>
<dbReference type="Pfam" id="PF01614">
    <property type="entry name" value="IclR_C"/>
    <property type="match status" value="1"/>
</dbReference>
<dbReference type="Proteomes" id="UP001185927">
    <property type="component" value="Unassembled WGS sequence"/>
</dbReference>
<organism evidence="6 7">
    <name type="scientific">Rhodococcus globerulus</name>
    <dbReference type="NCBI Taxonomy" id="33008"/>
    <lineage>
        <taxon>Bacteria</taxon>
        <taxon>Bacillati</taxon>
        <taxon>Actinomycetota</taxon>
        <taxon>Actinomycetes</taxon>
        <taxon>Mycobacteriales</taxon>
        <taxon>Nocardiaceae</taxon>
        <taxon>Rhodococcus</taxon>
    </lineage>
</organism>
<evidence type="ECO:0000256" key="1">
    <source>
        <dbReference type="ARBA" id="ARBA00023015"/>
    </source>
</evidence>
<dbReference type="InterPro" id="IPR036388">
    <property type="entry name" value="WH-like_DNA-bd_sf"/>
</dbReference>
<evidence type="ECO:0000256" key="2">
    <source>
        <dbReference type="ARBA" id="ARBA00023125"/>
    </source>
</evidence>
<evidence type="ECO:0000256" key="3">
    <source>
        <dbReference type="ARBA" id="ARBA00023163"/>
    </source>
</evidence>
<keyword evidence="3" id="KW-0804">Transcription</keyword>
<dbReference type="PANTHER" id="PTHR30136">
    <property type="entry name" value="HELIX-TURN-HELIX TRANSCRIPTIONAL REGULATOR, ICLR FAMILY"/>
    <property type="match status" value="1"/>
</dbReference>
<feature type="domain" description="HTH iclR-type" evidence="4">
    <location>
        <begin position="1"/>
        <end position="60"/>
    </location>
</feature>
<keyword evidence="1" id="KW-0805">Transcription regulation</keyword>
<sequence>MLERAMVLLDLFTPQHPRQTITELALGSELPVPTVFRICRELTRLGALERGDDGRFQIGLRVWEIGSRAPRAHGLRSVAMPFMEDLHEITGQNVQLVVRDHLEAVYLERLSSHDAVGLVGRAGGRLPLHASSGGLVLLAHAPQGVFDDVVAAGLRALTPFTITEEPALRSQLAEIRRTEIVIARQYLNLGTLAIASPIRRSRDVVAALSVVVPLDTGSATLVPALQAASRAISRGIS</sequence>
<dbReference type="InterPro" id="IPR029016">
    <property type="entry name" value="GAF-like_dom_sf"/>
</dbReference>
<dbReference type="SUPFAM" id="SSF46785">
    <property type="entry name" value="Winged helix' DNA-binding domain"/>
    <property type="match status" value="1"/>
</dbReference>
<protein>
    <submittedName>
        <fullName evidence="6">IclR family transcriptional regulator</fullName>
    </submittedName>
</protein>
<dbReference type="SMART" id="SM00346">
    <property type="entry name" value="HTH_ICLR"/>
    <property type="match status" value="1"/>
</dbReference>
<dbReference type="PANTHER" id="PTHR30136:SF24">
    <property type="entry name" value="HTH-TYPE TRANSCRIPTIONAL REPRESSOR ALLR"/>
    <property type="match status" value="1"/>
</dbReference>
<dbReference type="EMBL" id="JAWLKB010000017">
    <property type="protein sequence ID" value="MDV6270333.1"/>
    <property type="molecule type" value="Genomic_DNA"/>
</dbReference>
<evidence type="ECO:0000313" key="7">
    <source>
        <dbReference type="Proteomes" id="UP001185927"/>
    </source>
</evidence>
<accession>A0ABU4C1R9</accession>
<name>A0ABU4C1R9_RHOGO</name>
<reference evidence="6 7" key="1">
    <citation type="submission" date="2023-10" db="EMBL/GenBank/DDBJ databases">
        <title>Development of a sustainable strategy for remediation of hydrocarbon-contaminated territories based on the waste exchange concept.</title>
        <authorList>
            <person name="Krivoruchko A."/>
        </authorList>
    </citation>
    <scope>NUCLEOTIDE SEQUENCE [LARGE SCALE GENOMIC DNA]</scope>
    <source>
        <strain evidence="6 7">IEGM 1203</strain>
    </source>
</reference>
<dbReference type="RefSeq" id="WP_317544969.1">
    <property type="nucleotide sequence ID" value="NZ_JAWLKB010000017.1"/>
</dbReference>
<dbReference type="Gene3D" id="3.30.450.40">
    <property type="match status" value="1"/>
</dbReference>
<dbReference type="PROSITE" id="PS51077">
    <property type="entry name" value="HTH_ICLR"/>
    <property type="match status" value="1"/>
</dbReference>
<gene>
    <name evidence="6" type="ORF">R3Q16_27270</name>
</gene>
<feature type="domain" description="IclR-ED" evidence="5">
    <location>
        <begin position="61"/>
        <end position="237"/>
    </location>
</feature>
<comment type="caution">
    <text evidence="6">The sequence shown here is derived from an EMBL/GenBank/DDBJ whole genome shotgun (WGS) entry which is preliminary data.</text>
</comment>
<evidence type="ECO:0000259" key="4">
    <source>
        <dbReference type="PROSITE" id="PS51077"/>
    </source>
</evidence>
<dbReference type="Pfam" id="PF09339">
    <property type="entry name" value="HTH_IclR"/>
    <property type="match status" value="1"/>
</dbReference>
<dbReference type="Gene3D" id="1.10.10.10">
    <property type="entry name" value="Winged helix-like DNA-binding domain superfamily/Winged helix DNA-binding domain"/>
    <property type="match status" value="1"/>
</dbReference>
<proteinExistence type="predicted"/>
<keyword evidence="2" id="KW-0238">DNA-binding</keyword>